<dbReference type="EMBL" id="JBGOOS010000010">
    <property type="protein sequence ID" value="MEZ8208907.1"/>
    <property type="molecule type" value="Genomic_DNA"/>
</dbReference>
<organism evidence="3 4">
    <name type="scientific">Vibrio bivalvicida</name>
    <dbReference type="NCBI Taxonomy" id="1276888"/>
    <lineage>
        <taxon>Bacteria</taxon>
        <taxon>Pseudomonadati</taxon>
        <taxon>Pseudomonadota</taxon>
        <taxon>Gammaproteobacteria</taxon>
        <taxon>Vibrionales</taxon>
        <taxon>Vibrionaceae</taxon>
        <taxon>Vibrio</taxon>
        <taxon>Vibrio oreintalis group</taxon>
    </lineage>
</organism>
<dbReference type="EMBL" id="LLEI02000064">
    <property type="protein sequence ID" value="OAJ92699.1"/>
    <property type="molecule type" value="Genomic_DNA"/>
</dbReference>
<evidence type="ECO:0000313" key="5">
    <source>
        <dbReference type="Proteomes" id="UP001569151"/>
    </source>
</evidence>
<evidence type="ECO:0000259" key="1">
    <source>
        <dbReference type="Pfam" id="PF21527"/>
    </source>
</evidence>
<dbReference type="Pfam" id="PF21527">
    <property type="entry name" value="Stv"/>
    <property type="match status" value="1"/>
</dbReference>
<gene>
    <name evidence="2" type="ORF">ACED39_08965</name>
    <name evidence="3" type="ORF">APB76_18625</name>
</gene>
<reference evidence="2 5" key="2">
    <citation type="submission" date="2024-06" db="EMBL/GenBank/DDBJ databases">
        <authorList>
            <person name="Steensen K."/>
            <person name="Seneca J."/>
            <person name="Bartlau N."/>
            <person name="Yu A.X."/>
            <person name="Polz M.F."/>
        </authorList>
    </citation>
    <scope>NUCLEOTIDE SEQUENCE [LARGE SCALE GENOMIC DNA]</scope>
    <source>
        <strain evidence="2 5">1F146</strain>
    </source>
</reference>
<dbReference type="InterPro" id="IPR049002">
    <property type="entry name" value="Stv"/>
</dbReference>
<proteinExistence type="predicted"/>
<keyword evidence="5" id="KW-1185">Reference proteome</keyword>
<protein>
    <submittedName>
        <fullName evidence="2">Adhesin</fullName>
    </submittedName>
</protein>
<dbReference type="Proteomes" id="UP001569151">
    <property type="component" value="Unassembled WGS sequence"/>
</dbReference>
<accession>A0A177XVX4</accession>
<name>A0A177XVX4_9VIBR</name>
<feature type="domain" description="Putative adhesin Stv" evidence="1">
    <location>
        <begin position="4"/>
        <end position="149"/>
    </location>
</feature>
<evidence type="ECO:0000313" key="4">
    <source>
        <dbReference type="Proteomes" id="UP000078406"/>
    </source>
</evidence>
<comment type="caution">
    <text evidence="3">The sequence shown here is derived from an EMBL/GenBank/DDBJ whole genome shotgun (WGS) entry which is preliminary data.</text>
</comment>
<evidence type="ECO:0000313" key="3">
    <source>
        <dbReference type="EMBL" id="OAJ92699.1"/>
    </source>
</evidence>
<dbReference type="RefSeq" id="WP_049843109.1">
    <property type="nucleotide sequence ID" value="NZ_JBGOOF010000011.1"/>
</dbReference>
<evidence type="ECO:0000313" key="2">
    <source>
        <dbReference type="EMBL" id="MEZ8208907.1"/>
    </source>
</evidence>
<sequence>MQDVYLIGHGFMDANDTIKLSVPLQTYVKDGRMLDGRKTAAVVDGGPSAYRITTDDEEWKVTPPGVDAKEHYLCGDMASYADVNRTQKWLNKGMGARKEINDGILFTLSGGDYLFFTKNNQAVRLSNIINNLRAELGNKFQIHWTACRSVIEGNSNAAKLQAINGGDLVQAQSLR</sequence>
<dbReference type="Proteomes" id="UP000078406">
    <property type="component" value="Unassembled WGS sequence"/>
</dbReference>
<reference evidence="3 4" key="1">
    <citation type="journal article" date="2016" name="Syst. Appl. Microbiol.">
        <title>Vibrio bivalvicida sp. nov., a novel larval pathogen for bivalve molluscs reared in a hatchery.</title>
        <authorList>
            <person name="Dubert J."/>
            <person name="Romalde J.L."/>
            <person name="Prado S."/>
            <person name="Barja J.L."/>
        </authorList>
    </citation>
    <scope>NUCLEOTIDE SEQUENCE [LARGE SCALE GENOMIC DNA]</scope>
    <source>
        <strain evidence="3 4">605</strain>
    </source>
</reference>
<dbReference type="AlphaFoldDB" id="A0A177XVX4"/>